<feature type="region of interest" description="Disordered" evidence="6">
    <location>
        <begin position="1"/>
        <end position="38"/>
    </location>
</feature>
<dbReference type="GO" id="GO:0071973">
    <property type="term" value="P:bacterial-type flagellum-dependent cell motility"/>
    <property type="evidence" value="ECO:0007669"/>
    <property type="project" value="InterPro"/>
</dbReference>
<evidence type="ECO:0000256" key="5">
    <source>
        <dbReference type="NCBIfam" id="TIGR00205"/>
    </source>
</evidence>
<organism evidence="7 8">
    <name type="scientific">Geomicrobium halophilum</name>
    <dbReference type="NCBI Taxonomy" id="549000"/>
    <lineage>
        <taxon>Bacteria</taxon>
        <taxon>Bacillati</taxon>
        <taxon>Bacillota</taxon>
        <taxon>Bacilli</taxon>
        <taxon>Bacillales</taxon>
        <taxon>Geomicrobium</taxon>
    </lineage>
</organism>
<evidence type="ECO:0000313" key="8">
    <source>
        <dbReference type="Proteomes" id="UP000568839"/>
    </source>
</evidence>
<comment type="subcellular location">
    <subcellularLocation>
        <location evidence="1 4">Bacterial flagellum basal body</location>
    </subcellularLocation>
</comment>
<evidence type="ECO:0000256" key="4">
    <source>
        <dbReference type="HAMAP-Rule" id="MF_00724"/>
    </source>
</evidence>
<evidence type="ECO:0000256" key="3">
    <source>
        <dbReference type="ARBA" id="ARBA00023143"/>
    </source>
</evidence>
<dbReference type="InterPro" id="IPR001624">
    <property type="entry name" value="FliE"/>
</dbReference>
<dbReference type="NCBIfam" id="TIGR00205">
    <property type="entry name" value="fliE"/>
    <property type="match status" value="1"/>
</dbReference>
<dbReference type="AlphaFoldDB" id="A0A841PYB4"/>
<sequence length="111" mass="12152">MMMEITTNMQVPIPPTAAASHSSGAADDKKHPVSGAEAQHSFGQIFKSALDNVNMYQKESQEMTQKLLTGEVDNLHDVIISSEKAGIGLQATVEVRDKVMEAYDKVMRMTL</sequence>
<keyword evidence="7" id="KW-0282">Flagellum</keyword>
<dbReference type="EMBL" id="JACHHJ010000001">
    <property type="protein sequence ID" value="MBB6449302.1"/>
    <property type="molecule type" value="Genomic_DNA"/>
</dbReference>
<protein>
    <recommendedName>
        <fullName evidence="4 5">Flagellar hook-basal body complex protein FliE</fullName>
    </recommendedName>
</protein>
<dbReference type="GO" id="GO:0003774">
    <property type="term" value="F:cytoskeletal motor activity"/>
    <property type="evidence" value="ECO:0007669"/>
    <property type="project" value="InterPro"/>
</dbReference>
<gene>
    <name evidence="4" type="primary">fliE</name>
    <name evidence="7" type="ORF">HNR44_001251</name>
</gene>
<accession>A0A841PYB4</accession>
<comment type="caution">
    <text evidence="7">The sequence shown here is derived from an EMBL/GenBank/DDBJ whole genome shotgun (WGS) entry which is preliminary data.</text>
</comment>
<feature type="compositionally biased region" description="Polar residues" evidence="6">
    <location>
        <begin position="1"/>
        <end position="10"/>
    </location>
</feature>
<keyword evidence="8" id="KW-1185">Reference proteome</keyword>
<evidence type="ECO:0000256" key="1">
    <source>
        <dbReference type="ARBA" id="ARBA00004117"/>
    </source>
</evidence>
<keyword evidence="7" id="KW-0966">Cell projection</keyword>
<dbReference type="PANTHER" id="PTHR34653:SF1">
    <property type="entry name" value="FLAGELLAR HOOK-BASAL BODY COMPLEX PROTEIN FLIE"/>
    <property type="match status" value="1"/>
</dbReference>
<evidence type="ECO:0000313" key="7">
    <source>
        <dbReference type="EMBL" id="MBB6449302.1"/>
    </source>
</evidence>
<evidence type="ECO:0000256" key="2">
    <source>
        <dbReference type="ARBA" id="ARBA00009272"/>
    </source>
</evidence>
<comment type="similarity">
    <text evidence="2 4">Belongs to the FliE family.</text>
</comment>
<dbReference type="Proteomes" id="UP000568839">
    <property type="component" value="Unassembled WGS sequence"/>
</dbReference>
<dbReference type="GO" id="GO:0009425">
    <property type="term" value="C:bacterial-type flagellum basal body"/>
    <property type="evidence" value="ECO:0007669"/>
    <property type="project" value="UniProtKB-SubCell"/>
</dbReference>
<keyword evidence="3 4" id="KW-0975">Bacterial flagellum</keyword>
<proteinExistence type="inferred from homology"/>
<dbReference type="GO" id="GO:0005198">
    <property type="term" value="F:structural molecule activity"/>
    <property type="evidence" value="ECO:0007669"/>
    <property type="project" value="UniProtKB-UniRule"/>
</dbReference>
<dbReference type="RefSeq" id="WP_184403198.1">
    <property type="nucleotide sequence ID" value="NZ_JACHHJ010000001.1"/>
</dbReference>
<dbReference type="Pfam" id="PF02049">
    <property type="entry name" value="FliE"/>
    <property type="match status" value="1"/>
</dbReference>
<dbReference type="PANTHER" id="PTHR34653">
    <property type="match status" value="1"/>
</dbReference>
<keyword evidence="7" id="KW-0969">Cilium</keyword>
<name>A0A841PYB4_9BACL</name>
<reference evidence="7 8" key="1">
    <citation type="submission" date="2020-08" db="EMBL/GenBank/DDBJ databases">
        <title>Genomic Encyclopedia of Type Strains, Phase IV (KMG-IV): sequencing the most valuable type-strain genomes for metagenomic binning, comparative biology and taxonomic classification.</title>
        <authorList>
            <person name="Goeker M."/>
        </authorList>
    </citation>
    <scope>NUCLEOTIDE SEQUENCE [LARGE SCALE GENOMIC DNA]</scope>
    <source>
        <strain evidence="7 8">DSM 21769</strain>
    </source>
</reference>
<evidence type="ECO:0000256" key="6">
    <source>
        <dbReference type="SAM" id="MobiDB-lite"/>
    </source>
</evidence>
<dbReference type="PRINTS" id="PR01006">
    <property type="entry name" value="FLGHOOKFLIE"/>
</dbReference>
<dbReference type="HAMAP" id="MF_00724">
    <property type="entry name" value="FliE"/>
    <property type="match status" value="1"/>
</dbReference>